<feature type="region of interest" description="Disordered" evidence="1">
    <location>
        <begin position="1"/>
        <end position="75"/>
    </location>
</feature>
<dbReference type="EMBL" id="JBICBT010001291">
    <property type="protein sequence ID" value="KAL3074717.1"/>
    <property type="molecule type" value="Genomic_DNA"/>
</dbReference>
<comment type="caution">
    <text evidence="2">The sequence shown here is derived from an EMBL/GenBank/DDBJ whole genome shotgun (WGS) entry which is preliminary data.</text>
</comment>
<evidence type="ECO:0000256" key="1">
    <source>
        <dbReference type="SAM" id="MobiDB-lite"/>
    </source>
</evidence>
<gene>
    <name evidence="2" type="ORF">niasHT_037582</name>
</gene>
<protein>
    <submittedName>
        <fullName evidence="2">Uncharacterized protein</fullName>
    </submittedName>
</protein>
<dbReference type="Proteomes" id="UP001620626">
    <property type="component" value="Unassembled WGS sequence"/>
</dbReference>
<evidence type="ECO:0000313" key="3">
    <source>
        <dbReference type="Proteomes" id="UP001620626"/>
    </source>
</evidence>
<reference evidence="2 3" key="1">
    <citation type="submission" date="2024-10" db="EMBL/GenBank/DDBJ databases">
        <authorList>
            <person name="Kim D."/>
        </authorList>
    </citation>
    <scope>NUCLEOTIDE SEQUENCE [LARGE SCALE GENOMIC DNA]</scope>
    <source>
        <strain evidence="2">BH-2024</strain>
    </source>
</reference>
<name>A0ABD2I9T3_9BILA</name>
<proteinExistence type="predicted"/>
<dbReference type="AlphaFoldDB" id="A0ABD2I9T3"/>
<organism evidence="2 3">
    <name type="scientific">Heterodera trifolii</name>
    <dbReference type="NCBI Taxonomy" id="157864"/>
    <lineage>
        <taxon>Eukaryota</taxon>
        <taxon>Metazoa</taxon>
        <taxon>Ecdysozoa</taxon>
        <taxon>Nematoda</taxon>
        <taxon>Chromadorea</taxon>
        <taxon>Rhabditida</taxon>
        <taxon>Tylenchina</taxon>
        <taxon>Tylenchomorpha</taxon>
        <taxon>Tylenchoidea</taxon>
        <taxon>Heteroderidae</taxon>
        <taxon>Heteroderinae</taxon>
        <taxon>Heterodera</taxon>
    </lineage>
</organism>
<keyword evidence="3" id="KW-1185">Reference proteome</keyword>
<sequence length="75" mass="7858">MAPGGKTYARLKNASKPIGSSSEDEEDELSSRKKMPLPTMKAPMAKGNAAAPSSSSVSVRNPTRRAPSSRKAVAQ</sequence>
<evidence type="ECO:0000313" key="2">
    <source>
        <dbReference type="EMBL" id="KAL3074717.1"/>
    </source>
</evidence>
<accession>A0ABD2I9T3</accession>